<dbReference type="PROSITE" id="PS50217">
    <property type="entry name" value="BZIP"/>
    <property type="match status" value="1"/>
</dbReference>
<feature type="region of interest" description="Disordered" evidence="7">
    <location>
        <begin position="583"/>
        <end position="633"/>
    </location>
</feature>
<organism evidence="9 10">
    <name type="scientific">Populus tomentosa</name>
    <name type="common">Chinese white poplar</name>
    <dbReference type="NCBI Taxonomy" id="118781"/>
    <lineage>
        <taxon>Eukaryota</taxon>
        <taxon>Viridiplantae</taxon>
        <taxon>Streptophyta</taxon>
        <taxon>Embryophyta</taxon>
        <taxon>Tracheophyta</taxon>
        <taxon>Spermatophyta</taxon>
        <taxon>Magnoliopsida</taxon>
        <taxon>eudicotyledons</taxon>
        <taxon>Gunneridae</taxon>
        <taxon>Pentapetalae</taxon>
        <taxon>rosids</taxon>
        <taxon>fabids</taxon>
        <taxon>Malpighiales</taxon>
        <taxon>Salicaceae</taxon>
        <taxon>Saliceae</taxon>
        <taxon>Populus</taxon>
    </lineage>
</organism>
<feature type="region of interest" description="Disordered" evidence="7">
    <location>
        <begin position="274"/>
        <end position="350"/>
    </location>
</feature>
<dbReference type="GO" id="GO:0003700">
    <property type="term" value="F:DNA-binding transcription factor activity"/>
    <property type="evidence" value="ECO:0007669"/>
    <property type="project" value="InterPro"/>
</dbReference>
<evidence type="ECO:0000256" key="7">
    <source>
        <dbReference type="SAM" id="MobiDB-lite"/>
    </source>
</evidence>
<keyword evidence="4" id="KW-0804">Transcription</keyword>
<evidence type="ECO:0000256" key="4">
    <source>
        <dbReference type="ARBA" id="ARBA00023163"/>
    </source>
</evidence>
<evidence type="ECO:0000256" key="1">
    <source>
        <dbReference type="ARBA" id="ARBA00004123"/>
    </source>
</evidence>
<name>A0A8X7ZE17_POPTO</name>
<dbReference type="GO" id="GO:0003677">
    <property type="term" value="F:DNA binding"/>
    <property type="evidence" value="ECO:0007669"/>
    <property type="project" value="UniProtKB-KW"/>
</dbReference>
<dbReference type="Proteomes" id="UP000886885">
    <property type="component" value="Chromosome 9D"/>
</dbReference>
<evidence type="ECO:0000313" key="10">
    <source>
        <dbReference type="Proteomes" id="UP000886885"/>
    </source>
</evidence>
<feature type="compositionally biased region" description="Polar residues" evidence="7">
    <location>
        <begin position="382"/>
        <end position="391"/>
    </location>
</feature>
<keyword evidence="3" id="KW-0238">DNA-binding</keyword>
<evidence type="ECO:0000256" key="3">
    <source>
        <dbReference type="ARBA" id="ARBA00023125"/>
    </source>
</evidence>
<protein>
    <recommendedName>
        <fullName evidence="8">BZIP domain-containing protein</fullName>
    </recommendedName>
</protein>
<evidence type="ECO:0000256" key="2">
    <source>
        <dbReference type="ARBA" id="ARBA00023015"/>
    </source>
</evidence>
<dbReference type="OrthoDB" id="1435597at2759"/>
<proteinExistence type="predicted"/>
<dbReference type="EMBL" id="JAAWWB010000018">
    <property type="protein sequence ID" value="KAG6761605.1"/>
    <property type="molecule type" value="Genomic_DNA"/>
</dbReference>
<keyword evidence="6" id="KW-0175">Coiled coil</keyword>
<comment type="subcellular location">
    <subcellularLocation>
        <location evidence="1">Nucleus</location>
    </subcellularLocation>
</comment>
<keyword evidence="2" id="KW-0805">Transcription regulation</keyword>
<evidence type="ECO:0000259" key="8">
    <source>
        <dbReference type="PROSITE" id="PS50217"/>
    </source>
</evidence>
<dbReference type="Pfam" id="PF00170">
    <property type="entry name" value="bZIP_1"/>
    <property type="match status" value="1"/>
</dbReference>
<dbReference type="AlphaFoldDB" id="A0A8X7ZE17"/>
<feature type="region of interest" description="Disordered" evidence="7">
    <location>
        <begin position="363"/>
        <end position="396"/>
    </location>
</feature>
<evidence type="ECO:0000313" key="9">
    <source>
        <dbReference type="EMBL" id="KAG6761605.1"/>
    </source>
</evidence>
<dbReference type="PANTHER" id="PTHR13690">
    <property type="entry name" value="TRANSCRIPTION FACTOR POSF21-RELATED"/>
    <property type="match status" value="1"/>
</dbReference>
<reference evidence="9" key="1">
    <citation type="journal article" date="2020" name="bioRxiv">
        <title>Hybrid origin of Populus tomentosa Carr. identified through genome sequencing and phylogenomic analysis.</title>
        <authorList>
            <person name="An X."/>
            <person name="Gao K."/>
            <person name="Chen Z."/>
            <person name="Li J."/>
            <person name="Yang X."/>
            <person name="Yang X."/>
            <person name="Zhou J."/>
            <person name="Guo T."/>
            <person name="Zhao T."/>
            <person name="Huang S."/>
            <person name="Miao D."/>
            <person name="Khan W.U."/>
            <person name="Rao P."/>
            <person name="Ye M."/>
            <person name="Lei B."/>
            <person name="Liao W."/>
            <person name="Wang J."/>
            <person name="Ji L."/>
            <person name="Li Y."/>
            <person name="Guo B."/>
            <person name="Mustafa N.S."/>
            <person name="Li S."/>
            <person name="Yun Q."/>
            <person name="Keller S.R."/>
            <person name="Mao J."/>
            <person name="Zhang R."/>
            <person name="Strauss S.H."/>
        </authorList>
    </citation>
    <scope>NUCLEOTIDE SEQUENCE</scope>
    <source>
        <strain evidence="9">GM15</strain>
        <tissue evidence="9">Leaf</tissue>
    </source>
</reference>
<dbReference type="FunFam" id="1.20.5.170:FF:000009">
    <property type="entry name" value="probable transcription factor PosF21"/>
    <property type="match status" value="1"/>
</dbReference>
<comment type="caution">
    <text evidence="9">The sequence shown here is derived from an EMBL/GenBank/DDBJ whole genome shotgun (WGS) entry which is preliminary data.</text>
</comment>
<dbReference type="PANTHER" id="PTHR13690:SF80">
    <property type="entry name" value="BZIP TRANSCRIPTION FACTOR FAMILY PROTEIN-RELATED"/>
    <property type="match status" value="1"/>
</dbReference>
<sequence length="633" mass="68910">MGDTEDANSEMIHRLQSSFGTTQSSSSTMSKQPFSLINQLDVSQLNLNQTQLRARHFANFYQNFSGDSNKRVGIPPSHPNQIPPISPYSQIPVSRPANQQMSTQNFSMGPTHSRSLSQPSSFFCLDSLPPLSPAPFRDSSSPTVSDPISTDVSMEDKDGSSHSLLPPSPFNRGNAPRVGESLPPRKAHRRSNSDIPFGNVLQCSPPLIPLRGSGGLERSLSGRENPAMAKPAQLVKKEWERGGESIVEGTGERKSEGDVDDLFSAYMNLDNIDALNSSGTDEKNGNENREDLDSRASGTKTNGGDSSDNEAESSVNESGGSVPRGGFSSSTEKREGIKRSAGGDIAPTSRHYRSVSMDSFMGKLNFGDESPKLPPSPGTRPGQLSPTNSMDGNAFSLEFGNGEFSGAELKKIMANEKLAEIATTDPKRAKRILANRQSAARSKERKMRYISELEHKVQTLQTEATTLSAQLTLLQRDSAGLTNQNNELKFRLQAMEQQAQLRDGMDSPTWVVLVELGVVVVSCSLLSVELAYPELGLTLNEALNGEVRRLKIATAERGGDSDPSKGLVQQQLSVNPQMFLQQPRPSQLNRHQLQQQQPSASQINMHQLQQQQQSSQPQPQQNGGPNLKSDSNQ</sequence>
<keyword evidence="5" id="KW-0539">Nucleus</keyword>
<feature type="compositionally biased region" description="Polar residues" evidence="7">
    <location>
        <begin position="296"/>
        <end position="319"/>
    </location>
</feature>
<feature type="compositionally biased region" description="Low complexity" evidence="7">
    <location>
        <begin position="607"/>
        <end position="627"/>
    </location>
</feature>
<keyword evidence="10" id="KW-1185">Reference proteome</keyword>
<feature type="domain" description="BZIP" evidence="8">
    <location>
        <begin position="425"/>
        <end position="488"/>
    </location>
</feature>
<feature type="region of interest" description="Disordered" evidence="7">
    <location>
        <begin position="134"/>
        <end position="200"/>
    </location>
</feature>
<evidence type="ECO:0000256" key="5">
    <source>
        <dbReference type="ARBA" id="ARBA00023242"/>
    </source>
</evidence>
<dbReference type="CDD" id="cd14703">
    <property type="entry name" value="bZIP_plant_RF2"/>
    <property type="match status" value="1"/>
</dbReference>
<dbReference type="GO" id="GO:0005634">
    <property type="term" value="C:nucleus"/>
    <property type="evidence" value="ECO:0007669"/>
    <property type="project" value="UniProtKB-SubCell"/>
</dbReference>
<dbReference type="InterPro" id="IPR044759">
    <property type="entry name" value="bZIP_RF2"/>
</dbReference>
<feature type="coiled-coil region" evidence="6">
    <location>
        <begin position="443"/>
        <end position="498"/>
    </location>
</feature>
<dbReference type="InterPro" id="IPR004827">
    <property type="entry name" value="bZIP"/>
</dbReference>
<dbReference type="SMART" id="SM00338">
    <property type="entry name" value="BRLZ"/>
    <property type="match status" value="1"/>
</dbReference>
<gene>
    <name evidence="9" type="ORF">POTOM_034833</name>
</gene>
<evidence type="ECO:0000256" key="6">
    <source>
        <dbReference type="SAM" id="Coils"/>
    </source>
</evidence>
<accession>A0A8X7ZE17</accession>
<feature type="compositionally biased region" description="Basic and acidic residues" evidence="7">
    <location>
        <begin position="280"/>
        <end position="294"/>
    </location>
</feature>
<feature type="compositionally biased region" description="Polar residues" evidence="7">
    <location>
        <begin position="138"/>
        <end position="152"/>
    </location>
</feature>